<evidence type="ECO:0000313" key="8">
    <source>
        <dbReference type="Proteomes" id="UP000198282"/>
    </source>
</evidence>
<dbReference type="PROSITE" id="PS51257">
    <property type="entry name" value="PROKAR_LIPOPROTEIN"/>
    <property type="match status" value="1"/>
</dbReference>
<dbReference type="EMBL" id="FZOD01000009">
    <property type="protein sequence ID" value="SNS45014.1"/>
    <property type="molecule type" value="Genomic_DNA"/>
</dbReference>
<evidence type="ECO:0000313" key="7">
    <source>
        <dbReference type="EMBL" id="SNS45014.1"/>
    </source>
</evidence>
<dbReference type="AlphaFoldDB" id="A0A239EMB1"/>
<accession>A0A239EMB1</accession>
<dbReference type="RefSeq" id="WP_089207398.1">
    <property type="nucleotide sequence ID" value="NZ_FZOD01000009.1"/>
</dbReference>
<comment type="similarity">
    <text evidence="2">Belongs to the bacterial solute-binding protein SsuA/TauA family.</text>
</comment>
<feature type="signal peptide" evidence="5">
    <location>
        <begin position="1"/>
        <end position="22"/>
    </location>
</feature>
<dbReference type="PANTHER" id="PTHR30024">
    <property type="entry name" value="ALIPHATIC SULFONATES-BINDING PROTEIN-RELATED"/>
    <property type="match status" value="1"/>
</dbReference>
<dbReference type="PANTHER" id="PTHR30024:SF47">
    <property type="entry name" value="TAURINE-BINDING PERIPLASMIC PROTEIN"/>
    <property type="match status" value="1"/>
</dbReference>
<evidence type="ECO:0000259" key="6">
    <source>
        <dbReference type="Pfam" id="PF09084"/>
    </source>
</evidence>
<dbReference type="Gene3D" id="3.40.190.10">
    <property type="entry name" value="Periplasmic binding protein-like II"/>
    <property type="match status" value="2"/>
</dbReference>
<dbReference type="Proteomes" id="UP000198282">
    <property type="component" value="Unassembled WGS sequence"/>
</dbReference>
<evidence type="ECO:0000256" key="4">
    <source>
        <dbReference type="SAM" id="MobiDB-lite"/>
    </source>
</evidence>
<feature type="region of interest" description="Disordered" evidence="4">
    <location>
        <begin position="31"/>
        <end position="53"/>
    </location>
</feature>
<evidence type="ECO:0000256" key="1">
    <source>
        <dbReference type="ARBA" id="ARBA00004418"/>
    </source>
</evidence>
<protein>
    <submittedName>
        <fullName evidence="7">ABC-type nitrate/sulfonate/bicarbonate transport system, substrate-binding protein</fullName>
    </submittedName>
</protein>
<proteinExistence type="inferred from homology"/>
<feature type="chain" id="PRO_5039728744" evidence="5">
    <location>
        <begin position="23"/>
        <end position="372"/>
    </location>
</feature>
<reference evidence="7 8" key="1">
    <citation type="submission" date="2017-06" db="EMBL/GenBank/DDBJ databases">
        <authorList>
            <person name="Kim H.J."/>
            <person name="Triplett B.A."/>
        </authorList>
    </citation>
    <scope>NUCLEOTIDE SEQUENCE [LARGE SCALE GENOMIC DNA]</scope>
    <source>
        <strain evidence="7 8">CGMCC 4.2132</strain>
    </source>
</reference>
<keyword evidence="3 5" id="KW-0732">Signal</keyword>
<dbReference type="Pfam" id="PF09084">
    <property type="entry name" value="NMT1"/>
    <property type="match status" value="1"/>
</dbReference>
<evidence type="ECO:0000256" key="3">
    <source>
        <dbReference type="ARBA" id="ARBA00022729"/>
    </source>
</evidence>
<dbReference type="OrthoDB" id="506341at2"/>
<dbReference type="InterPro" id="IPR015168">
    <property type="entry name" value="SsuA/THI5"/>
</dbReference>
<name>A0A239EMB1_9ACTN</name>
<comment type="subcellular location">
    <subcellularLocation>
        <location evidence="1">Periplasm</location>
    </subcellularLocation>
</comment>
<evidence type="ECO:0000256" key="2">
    <source>
        <dbReference type="ARBA" id="ARBA00010742"/>
    </source>
</evidence>
<evidence type="ECO:0000256" key="5">
    <source>
        <dbReference type="SAM" id="SignalP"/>
    </source>
</evidence>
<dbReference type="GO" id="GO:0042597">
    <property type="term" value="C:periplasmic space"/>
    <property type="evidence" value="ECO:0007669"/>
    <property type="project" value="UniProtKB-SubCell"/>
</dbReference>
<keyword evidence="8" id="KW-1185">Reference proteome</keyword>
<gene>
    <name evidence="7" type="ORF">SAMN05216276_1009192</name>
</gene>
<feature type="domain" description="SsuA/THI5-like" evidence="6">
    <location>
        <begin position="83"/>
        <end position="281"/>
    </location>
</feature>
<organism evidence="7 8">
    <name type="scientific">Streptosporangium subroseum</name>
    <dbReference type="NCBI Taxonomy" id="106412"/>
    <lineage>
        <taxon>Bacteria</taxon>
        <taxon>Bacillati</taxon>
        <taxon>Actinomycetota</taxon>
        <taxon>Actinomycetes</taxon>
        <taxon>Streptosporangiales</taxon>
        <taxon>Streptosporangiaceae</taxon>
        <taxon>Streptosporangium</taxon>
    </lineage>
</organism>
<dbReference type="SUPFAM" id="SSF53850">
    <property type="entry name" value="Periplasmic binding protein-like II"/>
    <property type="match status" value="1"/>
</dbReference>
<sequence>MNRFTRRIGAAGVSLLLAGSLAGCGGDSGGGGAGGASSGPMDATKAGLPKSADDVSGTIDKTKVKKSLVVGVDNPYYLFHHDIDVALAKGYFKEFGIDSVDIKTIEDPLPPLIGGSLDLALYDTDTAIAAAKKSGQGLRFLSVYLGGEANVLGVGKGINTGADLKGKTITGGQFGSRNDAIIRQLLRDNGVEPDRDVKIVSTGGQSNERLQSVIAGTVDGASIQLRHRTVLEKAGGKVLFEETREVPQSGWSANKLLQESPETVTAFLAATLKARQFITDQANKDEVLTIMRDKKFEIPTEYADAYAAENAPDYHVSDGGFKPADMDKFISDQITYKTVPEGTDWRQYTYLLPLWRAQKALGLPLNPALADM</sequence>